<keyword evidence="1" id="KW-0472">Membrane</keyword>
<feature type="transmembrane region" description="Helical" evidence="1">
    <location>
        <begin position="359"/>
        <end position="381"/>
    </location>
</feature>
<protein>
    <submittedName>
        <fullName evidence="2">Uncharacterized protein</fullName>
    </submittedName>
</protein>
<feature type="transmembrane region" description="Helical" evidence="1">
    <location>
        <begin position="141"/>
        <end position="162"/>
    </location>
</feature>
<dbReference type="Proteomes" id="UP001522662">
    <property type="component" value="Unassembled WGS sequence"/>
</dbReference>
<feature type="transmembrane region" description="Helical" evidence="1">
    <location>
        <begin position="30"/>
        <end position="50"/>
    </location>
</feature>
<dbReference type="RefSeq" id="WP_245136489.1">
    <property type="nucleotide sequence ID" value="NZ_CP128477.1"/>
</dbReference>
<feature type="transmembrane region" description="Helical" evidence="1">
    <location>
        <begin position="260"/>
        <end position="282"/>
    </location>
</feature>
<organism evidence="2 3">
    <name type="scientific">Peteryoungia algae</name>
    <dbReference type="NCBI Taxonomy" id="2919917"/>
    <lineage>
        <taxon>Bacteria</taxon>
        <taxon>Pseudomonadati</taxon>
        <taxon>Pseudomonadota</taxon>
        <taxon>Alphaproteobacteria</taxon>
        <taxon>Hyphomicrobiales</taxon>
        <taxon>Rhizobiaceae</taxon>
        <taxon>Peteryoungia</taxon>
    </lineage>
</organism>
<comment type="caution">
    <text evidence="2">The sequence shown here is derived from an EMBL/GenBank/DDBJ whole genome shotgun (WGS) entry which is preliminary data.</text>
</comment>
<feature type="transmembrane region" description="Helical" evidence="1">
    <location>
        <begin position="192"/>
        <end position="211"/>
    </location>
</feature>
<evidence type="ECO:0000313" key="3">
    <source>
        <dbReference type="Proteomes" id="UP001522662"/>
    </source>
</evidence>
<keyword evidence="2" id="KW-0614">Plasmid</keyword>
<feature type="transmembrane region" description="Helical" evidence="1">
    <location>
        <begin position="113"/>
        <end position="134"/>
    </location>
</feature>
<feature type="transmembrane region" description="Helical" evidence="1">
    <location>
        <begin position="223"/>
        <end position="248"/>
    </location>
</feature>
<feature type="transmembrane region" description="Helical" evidence="1">
    <location>
        <begin position="319"/>
        <end position="339"/>
    </location>
</feature>
<dbReference type="EMBL" id="JALAYX010000002">
    <property type="protein sequence ID" value="MCJ8238691.1"/>
    <property type="molecule type" value="Genomic_DNA"/>
</dbReference>
<reference evidence="2 3" key="1">
    <citation type="submission" date="2022-03" db="EMBL/GenBank/DDBJ databases">
        <title>Rhizobium SSM4.3 sp. nov., isolated from Sediment (Gouqi Island).</title>
        <authorList>
            <person name="Chen G."/>
        </authorList>
    </citation>
    <scope>NUCLEOTIDE SEQUENCE [LARGE SCALE GENOMIC DNA]</scope>
    <source>
        <strain evidence="2 3">SSM4.3</strain>
        <plasmid evidence="2">unnamed</plasmid>
    </source>
</reference>
<geneLocation type="plasmid" evidence="2">
    <name>unnamed</name>
</geneLocation>
<keyword evidence="1" id="KW-1133">Transmembrane helix</keyword>
<name>A0ABT0CZW6_9HYPH</name>
<feature type="transmembrane region" description="Helical" evidence="1">
    <location>
        <begin position="56"/>
        <end position="77"/>
    </location>
</feature>
<keyword evidence="1" id="KW-0812">Transmembrane</keyword>
<feature type="transmembrane region" description="Helical" evidence="1">
    <location>
        <begin position="89"/>
        <end position="107"/>
    </location>
</feature>
<evidence type="ECO:0000256" key="1">
    <source>
        <dbReference type="SAM" id="Phobius"/>
    </source>
</evidence>
<accession>A0ABT0CZW6</accession>
<feature type="transmembrane region" description="Helical" evidence="1">
    <location>
        <begin position="393"/>
        <end position="413"/>
    </location>
</feature>
<evidence type="ECO:0000313" key="2">
    <source>
        <dbReference type="EMBL" id="MCJ8238691.1"/>
    </source>
</evidence>
<proteinExistence type="predicted"/>
<gene>
    <name evidence="2" type="ORF">MKJ03_10145</name>
</gene>
<sequence length="445" mass="47517">MRGGLNEASTFAQAWNTSDVGRTNGGSSKLLVLARFCLCLTVLVSALYLMQRYATFPFSAGGRFVLIAVTLALVLLAEWRGFIRMPIGLVLLGLSVGWAGVHTYLNFGPDLSIAATSRFANVMVIAPLAALLFVSRKSLKVLFLIYLIVFSAAFASLLYQYFGGSLATLVQNYIAIRADLVRHMTIVGEPNVGGMLAVLGFIIGISVPCKLPMSAATAGLATAFAIMTLSKGAVLGICFASLTLFLVSPAEKRVDLVFRGVVGGLVGVGFVLLIGADAYLVAAVKSVLGQVKGEPSAITDFAHRQVGFWPDLDYTGSPISSILTVLFGSSFGVAGSAAYEILGDKSDVVLPHNSYLEMMMTGGVVMLGSMIYLMVGAFRNLISEARRNSSAEVRCAIVCLMMLACWMLIYPVVYEPVTGALLWSLIGYGHRIPNPSPDFRERNTV</sequence>
<keyword evidence="3" id="KW-1185">Reference proteome</keyword>